<dbReference type="Pfam" id="PF12000">
    <property type="entry name" value="Glyco_trans_4_3"/>
    <property type="match status" value="1"/>
</dbReference>
<proteinExistence type="predicted"/>
<dbReference type="Gene3D" id="3.40.50.2000">
    <property type="entry name" value="Glycogen Phosphorylase B"/>
    <property type="match status" value="1"/>
</dbReference>
<evidence type="ECO:0000313" key="5">
    <source>
        <dbReference type="EMBL" id="SNB60439.1"/>
    </source>
</evidence>
<evidence type="ECO:0000259" key="3">
    <source>
        <dbReference type="Pfam" id="PF00534"/>
    </source>
</evidence>
<evidence type="ECO:0000256" key="2">
    <source>
        <dbReference type="SAM" id="MobiDB-lite"/>
    </source>
</evidence>
<evidence type="ECO:0000259" key="4">
    <source>
        <dbReference type="Pfam" id="PF12000"/>
    </source>
</evidence>
<reference evidence="6" key="1">
    <citation type="submission" date="2017-06" db="EMBL/GenBank/DDBJ databases">
        <authorList>
            <person name="Varghese N."/>
            <person name="Submissions S."/>
        </authorList>
    </citation>
    <scope>NUCLEOTIDE SEQUENCE [LARGE SCALE GENOMIC DNA]</scope>
    <source>
        <strain evidence="6">DSM 137</strain>
    </source>
</reference>
<dbReference type="OrthoDB" id="9793726at2"/>
<dbReference type="SUPFAM" id="SSF53756">
    <property type="entry name" value="UDP-Glycosyltransferase/glycogen phosphorylase"/>
    <property type="match status" value="1"/>
</dbReference>
<protein>
    <submittedName>
        <fullName evidence="5">Glycosyltransferase involved in cell wall bisynthesis</fullName>
    </submittedName>
</protein>
<dbReference type="RefSeq" id="WP_088519239.1">
    <property type="nucleotide sequence ID" value="NZ_FYDG01000001.1"/>
</dbReference>
<keyword evidence="6" id="KW-1185">Reference proteome</keyword>
<feature type="domain" description="Glycosyl transferase family 1" evidence="3">
    <location>
        <begin position="211"/>
        <end position="381"/>
    </location>
</feature>
<feature type="domain" description="Glycosyl transferase family 4" evidence="4">
    <location>
        <begin position="26"/>
        <end position="190"/>
    </location>
</feature>
<dbReference type="PANTHER" id="PTHR46401">
    <property type="entry name" value="GLYCOSYLTRANSFERASE WBBK-RELATED"/>
    <property type="match status" value="1"/>
</dbReference>
<sequence>MQILFVHNNFPAQFRGLAGELAKSPDHRVVAIGSETAQDLPGVELLRYRMPFFNVSQTHPFARRLDVEGRRATQVLFALSELQAKGFTPDLIVGHCGWGETLPLRPFFPKAKIAIYCEFYYRPEGQDIHFDPDDPQFGVDGIVAIHCKNAATLLSLVDADLGLSPTSWQKQTYPSEFHPKIHVVHEGVDDARLMPDANAQFELPGGRVLHRGDEIVTFVARNLEPMRGYHVFMRALPDILAARPNAQAVIIGGDDVSYGAAPEQGKSWKSIYLDEVADRLDLSRVHFLPPQPYDRFVQLLQTTTVHVYFTVPFVLSWSMIEAMALGCVVIGSDTPPVREAIDDGVNGLLTPFHEPAGLAERVSRVLAAPSDYAALGAAARETALARYAKKDCLRQAMDILGLPVPAPDPEAPTDAADAPESPEKRPAPFIVRRSRGASSANQEDVG</sequence>
<dbReference type="Pfam" id="PF00534">
    <property type="entry name" value="Glycos_transf_1"/>
    <property type="match status" value="1"/>
</dbReference>
<evidence type="ECO:0000313" key="6">
    <source>
        <dbReference type="Proteomes" id="UP000198418"/>
    </source>
</evidence>
<dbReference type="GO" id="GO:0009103">
    <property type="term" value="P:lipopolysaccharide biosynthetic process"/>
    <property type="evidence" value="ECO:0007669"/>
    <property type="project" value="TreeGrafter"/>
</dbReference>
<name>A0A212QM34_RHOAC</name>
<evidence type="ECO:0000256" key="1">
    <source>
        <dbReference type="ARBA" id="ARBA00022679"/>
    </source>
</evidence>
<dbReference type="Proteomes" id="UP000198418">
    <property type="component" value="Unassembled WGS sequence"/>
</dbReference>
<accession>A0A212QM34</accession>
<feature type="compositionally biased region" description="Polar residues" evidence="2">
    <location>
        <begin position="436"/>
        <end position="446"/>
    </location>
</feature>
<dbReference type="PANTHER" id="PTHR46401:SF2">
    <property type="entry name" value="GLYCOSYLTRANSFERASE WBBK-RELATED"/>
    <property type="match status" value="1"/>
</dbReference>
<dbReference type="InterPro" id="IPR001296">
    <property type="entry name" value="Glyco_trans_1"/>
</dbReference>
<dbReference type="InterPro" id="IPR022623">
    <property type="entry name" value="Glyco_trans_4"/>
</dbReference>
<organism evidence="5 6">
    <name type="scientific">Rhodoblastus acidophilus</name>
    <name type="common">Rhodopseudomonas acidophila</name>
    <dbReference type="NCBI Taxonomy" id="1074"/>
    <lineage>
        <taxon>Bacteria</taxon>
        <taxon>Pseudomonadati</taxon>
        <taxon>Pseudomonadota</taxon>
        <taxon>Alphaproteobacteria</taxon>
        <taxon>Hyphomicrobiales</taxon>
        <taxon>Rhodoblastaceae</taxon>
        <taxon>Rhodoblastus</taxon>
    </lineage>
</organism>
<keyword evidence="1 5" id="KW-0808">Transferase</keyword>
<dbReference type="EMBL" id="FYDG01000001">
    <property type="protein sequence ID" value="SNB60439.1"/>
    <property type="molecule type" value="Genomic_DNA"/>
</dbReference>
<gene>
    <name evidence="5" type="ORF">SAMN06265338_101811</name>
</gene>
<feature type="region of interest" description="Disordered" evidence="2">
    <location>
        <begin position="403"/>
        <end position="446"/>
    </location>
</feature>
<dbReference type="GO" id="GO:0016757">
    <property type="term" value="F:glycosyltransferase activity"/>
    <property type="evidence" value="ECO:0007669"/>
    <property type="project" value="InterPro"/>
</dbReference>
<dbReference type="AlphaFoldDB" id="A0A212QM34"/>